<evidence type="ECO:0000313" key="3">
    <source>
        <dbReference type="Proteomes" id="UP001283361"/>
    </source>
</evidence>
<dbReference type="Proteomes" id="UP001283361">
    <property type="component" value="Unassembled WGS sequence"/>
</dbReference>
<proteinExistence type="predicted"/>
<reference evidence="2" key="1">
    <citation type="journal article" date="2023" name="G3 (Bethesda)">
        <title>A reference genome for the long-term kleptoplast-retaining sea slug Elysia crispata morphotype clarki.</title>
        <authorList>
            <person name="Eastman K.E."/>
            <person name="Pendleton A.L."/>
            <person name="Shaikh M.A."/>
            <person name="Suttiyut T."/>
            <person name="Ogas R."/>
            <person name="Tomko P."/>
            <person name="Gavelis G."/>
            <person name="Widhalm J.R."/>
            <person name="Wisecaver J.H."/>
        </authorList>
    </citation>
    <scope>NUCLEOTIDE SEQUENCE</scope>
    <source>
        <strain evidence="2">ECLA1</strain>
    </source>
</reference>
<feature type="compositionally biased region" description="Basic residues" evidence="1">
    <location>
        <begin position="114"/>
        <end position="123"/>
    </location>
</feature>
<dbReference type="EMBL" id="JAWDGP010003624">
    <property type="protein sequence ID" value="KAK3772454.1"/>
    <property type="molecule type" value="Genomic_DNA"/>
</dbReference>
<feature type="region of interest" description="Disordered" evidence="1">
    <location>
        <begin position="99"/>
        <end position="123"/>
    </location>
</feature>
<evidence type="ECO:0000256" key="1">
    <source>
        <dbReference type="SAM" id="MobiDB-lite"/>
    </source>
</evidence>
<evidence type="ECO:0000313" key="2">
    <source>
        <dbReference type="EMBL" id="KAK3772454.1"/>
    </source>
</evidence>
<accession>A0AAE1DIY6</accession>
<organism evidence="2 3">
    <name type="scientific">Elysia crispata</name>
    <name type="common">lettuce slug</name>
    <dbReference type="NCBI Taxonomy" id="231223"/>
    <lineage>
        <taxon>Eukaryota</taxon>
        <taxon>Metazoa</taxon>
        <taxon>Spiralia</taxon>
        <taxon>Lophotrochozoa</taxon>
        <taxon>Mollusca</taxon>
        <taxon>Gastropoda</taxon>
        <taxon>Heterobranchia</taxon>
        <taxon>Euthyneura</taxon>
        <taxon>Panpulmonata</taxon>
        <taxon>Sacoglossa</taxon>
        <taxon>Placobranchoidea</taxon>
        <taxon>Plakobranchidae</taxon>
        <taxon>Elysia</taxon>
    </lineage>
</organism>
<comment type="caution">
    <text evidence="2">The sequence shown here is derived from an EMBL/GenBank/DDBJ whole genome shotgun (WGS) entry which is preliminary data.</text>
</comment>
<keyword evidence="3" id="KW-1185">Reference proteome</keyword>
<sequence length="123" mass="12726">MVRNFEFDPRPDPVLVGLHAIKLATSTAGSSARLHAIKLAHPRPDPVLVGLHVIQLVTSTAGSSAGRVACHRVSHIHGRILCCTSVTCGVGGPGEGGIIEPLGGQKSSSSGRNLSKHGRALEK</sequence>
<dbReference type="AlphaFoldDB" id="A0AAE1DIY6"/>
<protein>
    <submittedName>
        <fullName evidence="2">Uncharacterized protein</fullName>
    </submittedName>
</protein>
<gene>
    <name evidence="2" type="ORF">RRG08_031473</name>
</gene>
<name>A0AAE1DIY6_9GAST</name>